<evidence type="ECO:0000313" key="2">
    <source>
        <dbReference type="EMBL" id="GGD80609.1"/>
    </source>
</evidence>
<dbReference type="EMBL" id="BMIP01000009">
    <property type="protein sequence ID" value="GGD80609.1"/>
    <property type="molecule type" value="Genomic_DNA"/>
</dbReference>
<reference evidence="2" key="1">
    <citation type="journal article" date="2014" name="Int. J. Syst. Evol. Microbiol.">
        <title>Complete genome sequence of Corynebacterium casei LMG S-19264T (=DSM 44701T), isolated from a smear-ripened cheese.</title>
        <authorList>
            <consortium name="US DOE Joint Genome Institute (JGI-PGF)"/>
            <person name="Walter F."/>
            <person name="Albersmeier A."/>
            <person name="Kalinowski J."/>
            <person name="Ruckert C."/>
        </authorList>
    </citation>
    <scope>NUCLEOTIDE SEQUENCE</scope>
    <source>
        <strain evidence="2">CGMCC 1.15360</strain>
    </source>
</reference>
<protein>
    <submittedName>
        <fullName evidence="2">Glyoxalase</fullName>
    </submittedName>
</protein>
<dbReference type="AlphaFoldDB" id="A0A916Z848"/>
<evidence type="ECO:0000259" key="1">
    <source>
        <dbReference type="PROSITE" id="PS51819"/>
    </source>
</evidence>
<gene>
    <name evidence="2" type="ORF">GCM10010990_33120</name>
</gene>
<comment type="caution">
    <text evidence="2">The sequence shown here is derived from an EMBL/GenBank/DDBJ whole genome shotgun (WGS) entry which is preliminary data.</text>
</comment>
<name>A0A916Z848_9SPHN</name>
<dbReference type="Gene3D" id="3.10.180.10">
    <property type="entry name" value="2,3-Dihydroxybiphenyl 1,2-Dioxygenase, domain 1"/>
    <property type="match status" value="1"/>
</dbReference>
<dbReference type="InterPro" id="IPR029068">
    <property type="entry name" value="Glyas_Bleomycin-R_OHBP_Dase"/>
</dbReference>
<dbReference type="RefSeq" id="WP_066770716.1">
    <property type="nucleotide sequence ID" value="NZ_BMIP01000009.1"/>
</dbReference>
<reference evidence="2" key="2">
    <citation type="submission" date="2020-09" db="EMBL/GenBank/DDBJ databases">
        <authorList>
            <person name="Sun Q."/>
            <person name="Zhou Y."/>
        </authorList>
    </citation>
    <scope>NUCLEOTIDE SEQUENCE</scope>
    <source>
        <strain evidence="2">CGMCC 1.15360</strain>
    </source>
</reference>
<dbReference type="Proteomes" id="UP000612349">
    <property type="component" value="Unassembled WGS sequence"/>
</dbReference>
<dbReference type="InterPro" id="IPR037523">
    <property type="entry name" value="VOC_core"/>
</dbReference>
<dbReference type="PROSITE" id="PS51819">
    <property type="entry name" value="VOC"/>
    <property type="match status" value="1"/>
</dbReference>
<dbReference type="OrthoDB" id="5243302at2"/>
<keyword evidence="3" id="KW-1185">Reference proteome</keyword>
<accession>A0A916Z848</accession>
<dbReference type="SUPFAM" id="SSF54593">
    <property type="entry name" value="Glyoxalase/Bleomycin resistance protein/Dihydroxybiphenyl dioxygenase"/>
    <property type="match status" value="1"/>
</dbReference>
<organism evidence="2 3">
    <name type="scientific">Croceicoccus mobilis</name>
    <dbReference type="NCBI Taxonomy" id="1703339"/>
    <lineage>
        <taxon>Bacteria</taxon>
        <taxon>Pseudomonadati</taxon>
        <taxon>Pseudomonadota</taxon>
        <taxon>Alphaproteobacteria</taxon>
        <taxon>Sphingomonadales</taxon>
        <taxon>Erythrobacteraceae</taxon>
        <taxon>Croceicoccus</taxon>
    </lineage>
</organism>
<sequence length="140" mass="15417">MGGTAPVLIDHVNIRTDRLEEACAFYERLLLLTRDAPPGLDPARYAWLRNGAGHAVIHIATPSERDGDDGQGTGALHHVAFSCSDYDTWRSRIDAMGLRCEVNDFPAASLRQLFVIDPDGIRLEFNFHDMPQAAFAQAPA</sequence>
<proteinExistence type="predicted"/>
<dbReference type="Pfam" id="PF00903">
    <property type="entry name" value="Glyoxalase"/>
    <property type="match status" value="1"/>
</dbReference>
<evidence type="ECO:0000313" key="3">
    <source>
        <dbReference type="Proteomes" id="UP000612349"/>
    </source>
</evidence>
<dbReference type="InterPro" id="IPR004360">
    <property type="entry name" value="Glyas_Fos-R_dOase_dom"/>
</dbReference>
<feature type="domain" description="VOC" evidence="1">
    <location>
        <begin position="8"/>
        <end position="128"/>
    </location>
</feature>